<proteinExistence type="predicted"/>
<dbReference type="GO" id="GO:0016746">
    <property type="term" value="F:acyltransferase activity"/>
    <property type="evidence" value="ECO:0007669"/>
    <property type="project" value="UniProtKB-KW"/>
</dbReference>
<dbReference type="Pfam" id="PF14602">
    <property type="entry name" value="Hexapep_2"/>
    <property type="match status" value="1"/>
</dbReference>
<comment type="caution">
    <text evidence="1">The sequence shown here is derived from an EMBL/GenBank/DDBJ whole genome shotgun (WGS) entry which is preliminary data.</text>
</comment>
<dbReference type="SUPFAM" id="SSF51161">
    <property type="entry name" value="Trimeric LpxA-like enzymes"/>
    <property type="match status" value="1"/>
</dbReference>
<name>A0A364NMD4_9GAMM</name>
<dbReference type="PANTHER" id="PTHR23416">
    <property type="entry name" value="SIALIC ACID SYNTHASE-RELATED"/>
    <property type="match status" value="1"/>
</dbReference>
<sequence>MFFIYILKKLKKNRSGINSDFNHLSNADAFIFLLNLTIDFFRSFFHFFNPLDFNTIGKNSDIRYKRHLNIGKKVKIGSYCLIDALGKKGITIGNNVTISDFSRLIVSSDISNLGSHIFIHDNVGIGEFSRIGGSGGVTIHSDTIIGQYLSCHPENHNFEDPNLLIRHQGTTRSEIIIGKNCWIGAKVTITAGVIIGNNCVIAAGSVVTSSFEENSLIGGVPAKLIRKIR</sequence>
<dbReference type="InterPro" id="IPR011004">
    <property type="entry name" value="Trimer_LpxA-like_sf"/>
</dbReference>
<reference evidence="1 2" key="1">
    <citation type="submission" date="2018-06" db="EMBL/GenBank/DDBJ databases">
        <title>Nitrincola tibetense sp. nov., isolated from Lake XuguoCo on Tibetan Plateau.</title>
        <authorList>
            <person name="Xing P."/>
        </authorList>
    </citation>
    <scope>NUCLEOTIDE SEQUENCE [LARGE SCALE GENOMIC DNA]</scope>
    <source>
        <strain evidence="2">xg18</strain>
    </source>
</reference>
<evidence type="ECO:0000313" key="2">
    <source>
        <dbReference type="Proteomes" id="UP000250744"/>
    </source>
</evidence>
<organism evidence="1 2">
    <name type="scientific">Nitrincola tibetensis</name>
    <dbReference type="NCBI Taxonomy" id="2219697"/>
    <lineage>
        <taxon>Bacteria</taxon>
        <taxon>Pseudomonadati</taxon>
        <taxon>Pseudomonadota</taxon>
        <taxon>Gammaproteobacteria</taxon>
        <taxon>Oceanospirillales</taxon>
        <taxon>Oceanospirillaceae</taxon>
        <taxon>Nitrincola</taxon>
    </lineage>
</organism>
<dbReference type="EMBL" id="QKRX01000005">
    <property type="protein sequence ID" value="RAU18243.1"/>
    <property type="molecule type" value="Genomic_DNA"/>
</dbReference>
<dbReference type="Proteomes" id="UP000250744">
    <property type="component" value="Unassembled WGS sequence"/>
</dbReference>
<evidence type="ECO:0000313" key="1">
    <source>
        <dbReference type="EMBL" id="RAU18243.1"/>
    </source>
</evidence>
<dbReference type="InterPro" id="IPR051159">
    <property type="entry name" value="Hexapeptide_acetyltransf"/>
</dbReference>
<dbReference type="CDD" id="cd04647">
    <property type="entry name" value="LbH_MAT_like"/>
    <property type="match status" value="1"/>
</dbReference>
<gene>
    <name evidence="1" type="ORF">DN062_08390</name>
</gene>
<dbReference type="RefSeq" id="WP_112158885.1">
    <property type="nucleotide sequence ID" value="NZ_QKRX01000005.1"/>
</dbReference>
<dbReference type="InterPro" id="IPR001451">
    <property type="entry name" value="Hexapep"/>
</dbReference>
<keyword evidence="1" id="KW-0808">Transferase</keyword>
<keyword evidence="1" id="KW-0012">Acyltransferase</keyword>
<accession>A0A364NMD4</accession>
<protein>
    <submittedName>
        <fullName evidence="1">Acyltransferase</fullName>
    </submittedName>
</protein>
<dbReference type="AlphaFoldDB" id="A0A364NMD4"/>
<dbReference type="OrthoDB" id="9815592at2"/>
<dbReference type="Gene3D" id="2.160.10.10">
    <property type="entry name" value="Hexapeptide repeat proteins"/>
    <property type="match status" value="2"/>
</dbReference>
<keyword evidence="2" id="KW-1185">Reference proteome</keyword>
<dbReference type="PANTHER" id="PTHR23416:SF78">
    <property type="entry name" value="LIPOPOLYSACCHARIDE BIOSYNTHESIS O-ACETYL TRANSFERASE WBBJ-RELATED"/>
    <property type="match status" value="1"/>
</dbReference>